<evidence type="ECO:0000256" key="5">
    <source>
        <dbReference type="SAM" id="MobiDB-lite"/>
    </source>
</evidence>
<dbReference type="Pfam" id="PF00607">
    <property type="entry name" value="Gag_p24"/>
    <property type="match status" value="1"/>
</dbReference>
<keyword evidence="8" id="KW-1185">Reference proteome</keyword>
<evidence type="ECO:0000313" key="8">
    <source>
        <dbReference type="Proteomes" id="UP000516988"/>
    </source>
</evidence>
<feature type="compositionally biased region" description="Polar residues" evidence="5">
    <location>
        <begin position="174"/>
        <end position="198"/>
    </location>
</feature>
<dbReference type="Proteomes" id="UP000516988">
    <property type="component" value="Unassembled WGS sequence"/>
</dbReference>
<dbReference type="Pfam" id="PF19317">
    <property type="entry name" value="Gag_p24_C"/>
    <property type="match status" value="1"/>
</dbReference>
<feature type="region of interest" description="Disordered" evidence="5">
    <location>
        <begin position="93"/>
        <end position="201"/>
    </location>
</feature>
<dbReference type="AlphaFoldDB" id="A0A7K6WYC2"/>
<evidence type="ECO:0000256" key="3">
    <source>
        <dbReference type="ARBA" id="ARBA00022833"/>
    </source>
</evidence>
<dbReference type="GO" id="GO:0016032">
    <property type="term" value="P:viral process"/>
    <property type="evidence" value="ECO:0007669"/>
    <property type="project" value="InterPro"/>
</dbReference>
<protein>
    <submittedName>
        <fullName evidence="7">GAK6 protein</fullName>
    </submittedName>
</protein>
<dbReference type="GO" id="GO:0003676">
    <property type="term" value="F:nucleic acid binding"/>
    <property type="evidence" value="ECO:0007669"/>
    <property type="project" value="InterPro"/>
</dbReference>
<dbReference type="InterPro" id="IPR036875">
    <property type="entry name" value="Znf_CCHC_sf"/>
</dbReference>
<reference evidence="7 8" key="1">
    <citation type="submission" date="2019-09" db="EMBL/GenBank/DDBJ databases">
        <title>Bird 10,000 Genomes (B10K) Project - Family phase.</title>
        <authorList>
            <person name="Zhang G."/>
        </authorList>
    </citation>
    <scope>NUCLEOTIDE SEQUENCE [LARGE SCALE GENOMIC DNA]</scope>
    <source>
        <strain evidence="7">OUT-0004</strain>
    </source>
</reference>
<keyword evidence="2 4" id="KW-0863">Zinc-finger</keyword>
<dbReference type="InterPro" id="IPR045345">
    <property type="entry name" value="Gag_p24_C"/>
</dbReference>
<feature type="domain" description="CCHC-type" evidence="6">
    <location>
        <begin position="511"/>
        <end position="527"/>
    </location>
</feature>
<sequence length="600" mass="65907">MERQAAYDLLKCFLEKRGIKGIDCRKELPGLLAYGLAKGCFINPDTIFEREEWRKFGDTLFREVIDDDKTAKKLMKPWRAVINALDGHHAEQRAASAASARLGATKDLNSSSGAPPKPEDGPYPLPPSYRTMVIGGSEHPEESARNSVPEETFPPPPVAPSAPREEGERPDGELNTNPFLKNPFTPQADSRNPFTPQADSREAVWRRIAQDAILEGDPEAAAQLSTAFPVVYSPPDAQGRVNVQLTTLDWKLLTQLCATVNDSGLKGEATHQMLDYIWDTNILLPGDIRSIMKLILTQHQQLLFNAHWQTVCQEAVAVQRGPGDPLYGVTLDELMGLGNYLRVEAQALMGPDKAKASMNLARRALEHIRNPGGIPSYMEIKQGREEPFDLFINRVANAIQAAGVPDYLKGTILKQCAIQNCNSTTRSILTTLPATWTIEEGLERITQVPVGPQAMLVEAIKHLGNTMKEQTQAIKDSTQQAQNQQSQVLAALAPLQTPGGRSASRKTTSDRRCFRCGTAGHVRRDCRTESVWCQNCQSNTHNTSACRRGAPGNGRNSGKNRPATTQKAAFTTTSGTTAPVHLPPFGQPPEGALDWTWQQQ</sequence>
<feature type="compositionally biased region" description="Polar residues" evidence="5">
    <location>
        <begin position="554"/>
        <end position="577"/>
    </location>
</feature>
<evidence type="ECO:0000313" key="7">
    <source>
        <dbReference type="EMBL" id="NWX51445.1"/>
    </source>
</evidence>
<proteinExistence type="predicted"/>
<feature type="non-terminal residue" evidence="7">
    <location>
        <position position="600"/>
    </location>
</feature>
<dbReference type="PANTHER" id="PTHR40389">
    <property type="entry name" value="ENDOGENOUS RETROVIRUS GROUP K MEMBER 24 GAG POLYPROTEIN-RELATED"/>
    <property type="match status" value="1"/>
</dbReference>
<dbReference type="OrthoDB" id="9352756at2759"/>
<dbReference type="InterPro" id="IPR008919">
    <property type="entry name" value="Retrov_capsid_N"/>
</dbReference>
<feature type="non-terminal residue" evidence="7">
    <location>
        <position position="1"/>
    </location>
</feature>
<dbReference type="Gene3D" id="4.10.60.10">
    <property type="entry name" value="Zinc finger, CCHC-type"/>
    <property type="match status" value="1"/>
</dbReference>
<dbReference type="SMART" id="SM00343">
    <property type="entry name" value="ZnF_C2HC"/>
    <property type="match status" value="1"/>
</dbReference>
<dbReference type="Gene3D" id="1.10.1200.30">
    <property type="match status" value="1"/>
</dbReference>
<name>A0A7K6WYC2_STECA</name>
<keyword evidence="3" id="KW-0862">Zinc</keyword>
<dbReference type="SUPFAM" id="SSF57756">
    <property type="entry name" value="Retrovirus zinc finger-like domains"/>
    <property type="match status" value="1"/>
</dbReference>
<organism evidence="7 8">
    <name type="scientific">Steatornis caripensis</name>
    <name type="common">Oilbird</name>
    <dbReference type="NCBI Taxonomy" id="48435"/>
    <lineage>
        <taxon>Eukaryota</taxon>
        <taxon>Metazoa</taxon>
        <taxon>Chordata</taxon>
        <taxon>Craniata</taxon>
        <taxon>Vertebrata</taxon>
        <taxon>Euteleostomi</taxon>
        <taxon>Archelosauria</taxon>
        <taxon>Archosauria</taxon>
        <taxon>Dinosauria</taxon>
        <taxon>Saurischia</taxon>
        <taxon>Theropoda</taxon>
        <taxon>Coelurosauria</taxon>
        <taxon>Aves</taxon>
        <taxon>Neognathae</taxon>
        <taxon>Neoaves</taxon>
        <taxon>Strisores</taxon>
        <taxon>Caprimulgiformes</taxon>
        <taxon>Steatornithidae</taxon>
        <taxon>Steatornis</taxon>
    </lineage>
</organism>
<dbReference type="InterPro" id="IPR008916">
    <property type="entry name" value="Retrov_capsid_C"/>
</dbReference>
<dbReference type="InterPro" id="IPR050195">
    <property type="entry name" value="Primate_lentivir_Gag_pol-like"/>
</dbReference>
<evidence type="ECO:0000256" key="1">
    <source>
        <dbReference type="ARBA" id="ARBA00022723"/>
    </source>
</evidence>
<dbReference type="Gene3D" id="1.10.375.10">
    <property type="entry name" value="Human Immunodeficiency Virus Type 1 Capsid Protein"/>
    <property type="match status" value="1"/>
</dbReference>
<dbReference type="InterPro" id="IPR001878">
    <property type="entry name" value="Znf_CCHC"/>
</dbReference>
<dbReference type="PROSITE" id="PS50158">
    <property type="entry name" value="ZF_CCHC"/>
    <property type="match status" value="1"/>
</dbReference>
<evidence type="ECO:0000256" key="2">
    <source>
        <dbReference type="ARBA" id="ARBA00022771"/>
    </source>
</evidence>
<feature type="region of interest" description="Disordered" evidence="5">
    <location>
        <begin position="541"/>
        <end position="600"/>
    </location>
</feature>
<keyword evidence="1" id="KW-0479">Metal-binding</keyword>
<gene>
    <name evidence="7" type="primary">Ervk6_5</name>
    <name evidence="7" type="ORF">STECAR_R07907</name>
</gene>
<dbReference type="PANTHER" id="PTHR40389:SF3">
    <property type="entry name" value="IGE-BINDING PROTEIN"/>
    <property type="match status" value="1"/>
</dbReference>
<evidence type="ECO:0000259" key="6">
    <source>
        <dbReference type="PROSITE" id="PS50158"/>
    </source>
</evidence>
<dbReference type="GO" id="GO:0008270">
    <property type="term" value="F:zinc ion binding"/>
    <property type="evidence" value="ECO:0007669"/>
    <property type="project" value="UniProtKB-KW"/>
</dbReference>
<dbReference type="SUPFAM" id="SSF47943">
    <property type="entry name" value="Retrovirus capsid protein, N-terminal core domain"/>
    <property type="match status" value="1"/>
</dbReference>
<dbReference type="EMBL" id="VZSC01017660">
    <property type="protein sequence ID" value="NWX51445.1"/>
    <property type="molecule type" value="Genomic_DNA"/>
</dbReference>
<comment type="caution">
    <text evidence="7">The sequence shown here is derived from an EMBL/GenBank/DDBJ whole genome shotgun (WGS) entry which is preliminary data.</text>
</comment>
<dbReference type="SUPFAM" id="SSF47353">
    <property type="entry name" value="Retrovirus capsid dimerization domain-like"/>
    <property type="match status" value="1"/>
</dbReference>
<evidence type="ECO:0000256" key="4">
    <source>
        <dbReference type="PROSITE-ProRule" id="PRU00047"/>
    </source>
</evidence>
<feature type="compositionally biased region" description="Basic and acidic residues" evidence="5">
    <location>
        <begin position="163"/>
        <end position="172"/>
    </location>
</feature>
<accession>A0A7K6WYC2</accession>